<dbReference type="InterPro" id="IPR044880">
    <property type="entry name" value="NCX_ion-bd_dom_sf"/>
</dbReference>
<feature type="compositionally biased region" description="Polar residues" evidence="7">
    <location>
        <begin position="209"/>
        <end position="221"/>
    </location>
</feature>
<dbReference type="InterPro" id="IPR004837">
    <property type="entry name" value="NaCa_Exmemb"/>
</dbReference>
<keyword evidence="4 8" id="KW-0812">Transmembrane</keyword>
<feature type="region of interest" description="Disordered" evidence="7">
    <location>
        <begin position="164"/>
        <end position="243"/>
    </location>
</feature>
<feature type="transmembrane region" description="Helical" evidence="8">
    <location>
        <begin position="250"/>
        <end position="270"/>
    </location>
</feature>
<evidence type="ECO:0000256" key="6">
    <source>
        <dbReference type="ARBA" id="ARBA00023136"/>
    </source>
</evidence>
<keyword evidence="11" id="KW-1185">Reference proteome</keyword>
<dbReference type="GO" id="GO:0008273">
    <property type="term" value="F:calcium, potassium:sodium antiporter activity"/>
    <property type="evidence" value="ECO:0007669"/>
    <property type="project" value="TreeGrafter"/>
</dbReference>
<protein>
    <recommendedName>
        <fullName evidence="9">Sodium/calcium exchanger membrane region domain-containing protein</fullName>
    </recommendedName>
</protein>
<dbReference type="GO" id="GO:0005262">
    <property type="term" value="F:calcium channel activity"/>
    <property type="evidence" value="ECO:0007669"/>
    <property type="project" value="TreeGrafter"/>
</dbReference>
<keyword evidence="3" id="KW-0813">Transport</keyword>
<dbReference type="PANTHER" id="PTHR10846:SF8">
    <property type="entry name" value="INNER MEMBRANE PROTEIN YRBG"/>
    <property type="match status" value="1"/>
</dbReference>
<dbReference type="STRING" id="1507870.A0A1V8S9Q8"/>
<evidence type="ECO:0000256" key="1">
    <source>
        <dbReference type="ARBA" id="ARBA00004141"/>
    </source>
</evidence>
<reference evidence="11" key="1">
    <citation type="submission" date="2017-03" db="EMBL/GenBank/DDBJ databases">
        <title>Genomes of endolithic fungi from Antarctica.</title>
        <authorList>
            <person name="Coleine C."/>
            <person name="Masonjones S."/>
            <person name="Stajich J.E."/>
        </authorList>
    </citation>
    <scope>NUCLEOTIDE SEQUENCE [LARGE SCALE GENOMIC DNA]</scope>
    <source>
        <strain evidence="11">CCFEE 5527</strain>
    </source>
</reference>
<gene>
    <name evidence="10" type="ORF">B0A48_18296</name>
</gene>
<evidence type="ECO:0000256" key="5">
    <source>
        <dbReference type="ARBA" id="ARBA00022989"/>
    </source>
</evidence>
<keyword evidence="5 8" id="KW-1133">Transmembrane helix</keyword>
<feature type="domain" description="Sodium/calcium exchanger membrane region" evidence="9">
    <location>
        <begin position="253"/>
        <end position="306"/>
    </location>
</feature>
<organism evidence="10 11">
    <name type="scientific">Cryoendolithus antarcticus</name>
    <dbReference type="NCBI Taxonomy" id="1507870"/>
    <lineage>
        <taxon>Eukaryota</taxon>
        <taxon>Fungi</taxon>
        <taxon>Dikarya</taxon>
        <taxon>Ascomycota</taxon>
        <taxon>Pezizomycotina</taxon>
        <taxon>Dothideomycetes</taxon>
        <taxon>Dothideomycetidae</taxon>
        <taxon>Cladosporiales</taxon>
        <taxon>Cladosporiaceae</taxon>
        <taxon>Cryoendolithus</taxon>
    </lineage>
</organism>
<dbReference type="Proteomes" id="UP000192596">
    <property type="component" value="Unassembled WGS sequence"/>
</dbReference>
<dbReference type="InParanoid" id="A0A1V8S9Q8"/>
<dbReference type="GO" id="GO:0006874">
    <property type="term" value="P:intracellular calcium ion homeostasis"/>
    <property type="evidence" value="ECO:0007669"/>
    <property type="project" value="TreeGrafter"/>
</dbReference>
<evidence type="ECO:0000256" key="7">
    <source>
        <dbReference type="SAM" id="MobiDB-lite"/>
    </source>
</evidence>
<feature type="compositionally biased region" description="Acidic residues" evidence="7">
    <location>
        <begin position="166"/>
        <end position="177"/>
    </location>
</feature>
<feature type="transmembrane region" description="Helical" evidence="8">
    <location>
        <begin position="72"/>
        <end position="95"/>
    </location>
</feature>
<comment type="caution">
    <text evidence="10">The sequence shown here is derived from an EMBL/GenBank/DDBJ whole genome shotgun (WGS) entry which is preliminary data.</text>
</comment>
<feature type="transmembrane region" description="Helical" evidence="8">
    <location>
        <begin position="6"/>
        <end position="25"/>
    </location>
</feature>
<evidence type="ECO:0000313" key="10">
    <source>
        <dbReference type="EMBL" id="OQN95591.1"/>
    </source>
</evidence>
<dbReference type="InterPro" id="IPR004481">
    <property type="entry name" value="K/Na/Ca-exchanger"/>
</dbReference>
<proteinExistence type="inferred from homology"/>
<feature type="transmembrane region" description="Helical" evidence="8">
    <location>
        <begin position="282"/>
        <end position="300"/>
    </location>
</feature>
<keyword evidence="6 8" id="KW-0472">Membrane</keyword>
<accession>A0A1V8S9Q8</accession>
<dbReference type="Pfam" id="PF01699">
    <property type="entry name" value="Na_Ca_ex"/>
    <property type="match status" value="2"/>
</dbReference>
<name>A0A1V8S9Q8_9PEZI</name>
<feature type="domain" description="Sodium/calcium exchanger membrane region" evidence="9">
    <location>
        <begin position="10"/>
        <end position="149"/>
    </location>
</feature>
<keyword evidence="3" id="KW-0050">Antiport</keyword>
<comment type="similarity">
    <text evidence="2">Belongs to the Ca(2+):cation antiporter (CaCA) (TC 2.A.19) family. SLC24A subfamily.</text>
</comment>
<dbReference type="OrthoDB" id="2127281at2759"/>
<evidence type="ECO:0000256" key="2">
    <source>
        <dbReference type="ARBA" id="ARBA00005364"/>
    </source>
</evidence>
<dbReference type="Gene3D" id="1.20.1420.30">
    <property type="entry name" value="NCX, central ion-binding region"/>
    <property type="match status" value="1"/>
</dbReference>
<evidence type="ECO:0000256" key="3">
    <source>
        <dbReference type="ARBA" id="ARBA00022449"/>
    </source>
</evidence>
<feature type="transmembrane region" description="Helical" evidence="8">
    <location>
        <begin position="133"/>
        <end position="155"/>
    </location>
</feature>
<evidence type="ECO:0000256" key="8">
    <source>
        <dbReference type="SAM" id="Phobius"/>
    </source>
</evidence>
<dbReference type="AlphaFoldDB" id="A0A1V8S9Q8"/>
<dbReference type="PANTHER" id="PTHR10846">
    <property type="entry name" value="SODIUM/POTASSIUM/CALCIUM EXCHANGER"/>
    <property type="match status" value="1"/>
</dbReference>
<feature type="transmembrane region" description="Helical" evidence="8">
    <location>
        <begin position="107"/>
        <end position="127"/>
    </location>
</feature>
<evidence type="ECO:0000313" key="11">
    <source>
        <dbReference type="Proteomes" id="UP000192596"/>
    </source>
</evidence>
<dbReference type="EMBL" id="NAJO01000085">
    <property type="protein sequence ID" value="OQN95591.1"/>
    <property type="molecule type" value="Genomic_DNA"/>
</dbReference>
<sequence>MPDGEVVAFSAASFVCALFVLEFGADKFIDHTAIVARRTGVSQTIIALLTAGAEWEELAVVVFSIAHHRPSLALGNVVGSTISNILGAFSLGLLFHKDETAVFDRSSRLYSLLLVAITSLAAALLSFGRPTAWKAFGGISIGLFVIYVFSIAWAISKGRIAAPELSDSDDSDSEVDDAQGNPPKRASVASRQQGDASVEHLREPLLGNGNAQNTTRPVFSRSSREETFSPGSPATELPGSPAQRPLQHSLTYHVGLLLVGFIALLVSAYVLSQAASTLATEFAISDVLFGIIILSIATTIPEKFIAA</sequence>
<evidence type="ECO:0000259" key="9">
    <source>
        <dbReference type="Pfam" id="PF01699"/>
    </source>
</evidence>
<comment type="subcellular location">
    <subcellularLocation>
        <location evidence="1">Membrane</location>
        <topology evidence="1">Multi-pass membrane protein</topology>
    </subcellularLocation>
</comment>
<dbReference type="GO" id="GO:0005886">
    <property type="term" value="C:plasma membrane"/>
    <property type="evidence" value="ECO:0007669"/>
    <property type="project" value="TreeGrafter"/>
</dbReference>
<evidence type="ECO:0000256" key="4">
    <source>
        <dbReference type="ARBA" id="ARBA00022692"/>
    </source>
</evidence>